<organism evidence="2 3">
    <name type="scientific">Candidatus Eisenbergiella merdigallinarum</name>
    <dbReference type="NCBI Taxonomy" id="2838552"/>
    <lineage>
        <taxon>Bacteria</taxon>
        <taxon>Bacillati</taxon>
        <taxon>Bacillota</taxon>
        <taxon>Clostridia</taxon>
        <taxon>Lachnospirales</taxon>
        <taxon>Lachnospiraceae</taxon>
        <taxon>Eisenbergiella</taxon>
    </lineage>
</organism>
<protein>
    <submittedName>
        <fullName evidence="2">Glycosyltransferase family 39 protein</fullName>
    </submittedName>
</protein>
<keyword evidence="1" id="KW-0472">Membrane</keyword>
<feature type="transmembrane region" description="Helical" evidence="1">
    <location>
        <begin position="408"/>
        <end position="430"/>
    </location>
</feature>
<evidence type="ECO:0000313" key="2">
    <source>
        <dbReference type="EMBL" id="HJB91411.1"/>
    </source>
</evidence>
<reference evidence="2" key="2">
    <citation type="submission" date="2021-04" db="EMBL/GenBank/DDBJ databases">
        <authorList>
            <person name="Gilroy R."/>
        </authorList>
    </citation>
    <scope>NUCLEOTIDE SEQUENCE</scope>
    <source>
        <strain evidence="2">USAMLcec3-2134</strain>
    </source>
</reference>
<name>A0A9D2MSZ7_9FIRM</name>
<evidence type="ECO:0000313" key="3">
    <source>
        <dbReference type="Proteomes" id="UP000886883"/>
    </source>
</evidence>
<feature type="transmembrane region" description="Helical" evidence="1">
    <location>
        <begin position="117"/>
        <end position="137"/>
    </location>
</feature>
<feature type="transmembrane region" description="Helical" evidence="1">
    <location>
        <begin position="303"/>
        <end position="326"/>
    </location>
</feature>
<feature type="transmembrane region" description="Helical" evidence="1">
    <location>
        <begin position="93"/>
        <end position="110"/>
    </location>
</feature>
<feature type="transmembrane region" description="Helical" evidence="1">
    <location>
        <begin position="246"/>
        <end position="271"/>
    </location>
</feature>
<dbReference type="AlphaFoldDB" id="A0A9D2MSZ7"/>
<feature type="transmembrane region" description="Helical" evidence="1">
    <location>
        <begin position="157"/>
        <end position="180"/>
    </location>
</feature>
<comment type="caution">
    <text evidence="2">The sequence shown here is derived from an EMBL/GenBank/DDBJ whole genome shotgun (WGS) entry which is preliminary data.</text>
</comment>
<feature type="transmembrane region" description="Helical" evidence="1">
    <location>
        <begin position="375"/>
        <end position="396"/>
    </location>
</feature>
<dbReference type="Proteomes" id="UP000886883">
    <property type="component" value="Unassembled WGS sequence"/>
</dbReference>
<dbReference type="EMBL" id="DWXE01000028">
    <property type="protein sequence ID" value="HJB91411.1"/>
    <property type="molecule type" value="Genomic_DNA"/>
</dbReference>
<proteinExistence type="predicted"/>
<keyword evidence="1" id="KW-0812">Transmembrane</keyword>
<gene>
    <name evidence="2" type="ORF">H9763_08085</name>
</gene>
<sequence>MGKTERRRTFLWILGLLLMLQAIAAFCFCMKKTGFHYDEYYSYYSSNVSVGLAPSDREWKTGESIRNEFQVLPEERFRFRDVVRMQTYDVHPPVYYLLLHAVCSLTLGIFTKWSGLALNLLFFAGSWCLVALLAWKISGKKKEIVLGSCLLYGFCPAILSGVALVRMYMLLGFWILLLTWLHVKALETRRRGWRFYIPAAVTVYLGFLTHYYFAVYLFFLAAAMECYLLFEQEEHKSWGKKWRDCFAYAAAVIGAMILAVLSYPACLGHIFRGYRGTEAMGAFFDLSNTLGRFRFFAGLLDEYGFGSCLPAFLLILILLLLTGAGLARRIGGKRMPMGRFLDRYRMFLVPAAAATGYFLVVTKTALLTAEEANRYQIPVYGLLHLLAVCLLGYCTARIGRQIGAKWSAAQGAACLALNAVTALLILLIAAGELRGLAGGRVLFLYEEDADNIAFAAENRSVPTVYWYNGNLAWMIWDDSLELMQYDEIYFASLADLSPISDERIESAPRVLVYAARSDDSDAALEAVAEGMGGEVRTRKVRELLYCDLYELEAVR</sequence>
<keyword evidence="1" id="KW-1133">Transmembrane helix</keyword>
<accession>A0A9D2MSZ7</accession>
<feature type="transmembrane region" description="Helical" evidence="1">
    <location>
        <begin position="347"/>
        <end position="369"/>
    </location>
</feature>
<evidence type="ECO:0000256" key="1">
    <source>
        <dbReference type="SAM" id="Phobius"/>
    </source>
</evidence>
<reference evidence="2" key="1">
    <citation type="journal article" date="2021" name="PeerJ">
        <title>Extensive microbial diversity within the chicken gut microbiome revealed by metagenomics and culture.</title>
        <authorList>
            <person name="Gilroy R."/>
            <person name="Ravi A."/>
            <person name="Getino M."/>
            <person name="Pursley I."/>
            <person name="Horton D.L."/>
            <person name="Alikhan N.F."/>
            <person name="Baker D."/>
            <person name="Gharbi K."/>
            <person name="Hall N."/>
            <person name="Watson M."/>
            <person name="Adriaenssens E.M."/>
            <person name="Foster-Nyarko E."/>
            <person name="Jarju S."/>
            <person name="Secka A."/>
            <person name="Antonio M."/>
            <person name="Oren A."/>
            <person name="Chaudhuri R.R."/>
            <person name="La Ragione R."/>
            <person name="Hildebrand F."/>
            <person name="Pallen M.J."/>
        </authorList>
    </citation>
    <scope>NUCLEOTIDE SEQUENCE</scope>
    <source>
        <strain evidence="2">USAMLcec3-2134</strain>
    </source>
</reference>